<organism evidence="1 2">
    <name type="scientific">Streptomyces ramulosus</name>
    <dbReference type="NCBI Taxonomy" id="47762"/>
    <lineage>
        <taxon>Bacteria</taxon>
        <taxon>Bacillati</taxon>
        <taxon>Actinomycetota</taxon>
        <taxon>Actinomycetes</taxon>
        <taxon>Kitasatosporales</taxon>
        <taxon>Streptomycetaceae</taxon>
        <taxon>Streptomyces</taxon>
    </lineage>
</organism>
<accession>A0ABW1FKK6</accession>
<evidence type="ECO:0000313" key="1">
    <source>
        <dbReference type="EMBL" id="MFC5893469.1"/>
    </source>
</evidence>
<dbReference type="EMBL" id="JBHSPW010000004">
    <property type="protein sequence ID" value="MFC5893469.1"/>
    <property type="molecule type" value="Genomic_DNA"/>
</dbReference>
<dbReference type="Proteomes" id="UP001596241">
    <property type="component" value="Unassembled WGS sequence"/>
</dbReference>
<protein>
    <submittedName>
        <fullName evidence="1">Uncharacterized protein</fullName>
    </submittedName>
</protein>
<sequence length="123" mass="12179">MATADDQGQGIRIGTVNGALAIGNNNTVTQNNGAVPATDPAHEELLRAVRELRQDLARAVTTPQIEALGGELAETETEIEAQGAAGAGRLARLRTALADAGSVVGLLASGAAVAEAVAGLVGG</sequence>
<name>A0ABW1FKK6_9ACTN</name>
<dbReference type="RefSeq" id="WP_345079692.1">
    <property type="nucleotide sequence ID" value="NZ_BAAAWG010000004.1"/>
</dbReference>
<comment type="caution">
    <text evidence="1">The sequence shown here is derived from an EMBL/GenBank/DDBJ whole genome shotgun (WGS) entry which is preliminary data.</text>
</comment>
<keyword evidence="2" id="KW-1185">Reference proteome</keyword>
<gene>
    <name evidence="1" type="ORF">ACFP3M_11640</name>
</gene>
<proteinExistence type="predicted"/>
<evidence type="ECO:0000313" key="2">
    <source>
        <dbReference type="Proteomes" id="UP001596241"/>
    </source>
</evidence>
<reference evidence="2" key="1">
    <citation type="journal article" date="2019" name="Int. J. Syst. Evol. Microbiol.">
        <title>The Global Catalogue of Microorganisms (GCM) 10K type strain sequencing project: providing services to taxonomists for standard genome sequencing and annotation.</title>
        <authorList>
            <consortium name="The Broad Institute Genomics Platform"/>
            <consortium name="The Broad Institute Genome Sequencing Center for Infectious Disease"/>
            <person name="Wu L."/>
            <person name="Ma J."/>
        </authorList>
    </citation>
    <scope>NUCLEOTIDE SEQUENCE [LARGE SCALE GENOMIC DNA]</scope>
    <source>
        <strain evidence="2">CGMCC 1.15809</strain>
    </source>
</reference>